<name>A0ACB9LR29_BAUVA</name>
<organism evidence="1 2">
    <name type="scientific">Bauhinia variegata</name>
    <name type="common">Purple orchid tree</name>
    <name type="synonym">Phanera variegata</name>
    <dbReference type="NCBI Taxonomy" id="167791"/>
    <lineage>
        <taxon>Eukaryota</taxon>
        <taxon>Viridiplantae</taxon>
        <taxon>Streptophyta</taxon>
        <taxon>Embryophyta</taxon>
        <taxon>Tracheophyta</taxon>
        <taxon>Spermatophyta</taxon>
        <taxon>Magnoliopsida</taxon>
        <taxon>eudicotyledons</taxon>
        <taxon>Gunneridae</taxon>
        <taxon>Pentapetalae</taxon>
        <taxon>rosids</taxon>
        <taxon>fabids</taxon>
        <taxon>Fabales</taxon>
        <taxon>Fabaceae</taxon>
        <taxon>Cercidoideae</taxon>
        <taxon>Cercideae</taxon>
        <taxon>Bauhiniinae</taxon>
        <taxon>Bauhinia</taxon>
    </lineage>
</organism>
<sequence length="283" mass="31059">MKKGLVRRIGSGEDIFVDKDPWIPRESRFSVRTVISKIVASVKSSLYASDVHRERAPTLASPPPPSKLLSALNKRPGNGDSSELWLIQLPSQESIVDIDGQELSLKLHHNGQLASFEGTSGKVYDVVSFSALESDATVFISSSRESKMVGKISRQVSIAHYPDPKELEKVNSVSKRQMNQSSSGMSVTTSSRYFPMQSSKRHSSAVSTQSSRQKSSLSEVGEPSNTPKRRFASESYLSGDQSNERRTPEPSQSTGRGHSTGNSSMSSEHSRGGKSKKRFKHNE</sequence>
<proteinExistence type="predicted"/>
<evidence type="ECO:0000313" key="2">
    <source>
        <dbReference type="Proteomes" id="UP000828941"/>
    </source>
</evidence>
<gene>
    <name evidence="1" type="ORF">L6164_026227</name>
</gene>
<dbReference type="EMBL" id="CM039436">
    <property type="protein sequence ID" value="KAI4313234.1"/>
    <property type="molecule type" value="Genomic_DNA"/>
</dbReference>
<protein>
    <submittedName>
        <fullName evidence="1">Uncharacterized protein</fullName>
    </submittedName>
</protein>
<dbReference type="Proteomes" id="UP000828941">
    <property type="component" value="Chromosome 11"/>
</dbReference>
<accession>A0ACB9LR29</accession>
<reference evidence="1 2" key="1">
    <citation type="journal article" date="2022" name="DNA Res.">
        <title>Chromosomal-level genome assembly of the orchid tree Bauhinia variegata (Leguminosae; Cercidoideae) supports the allotetraploid origin hypothesis of Bauhinia.</title>
        <authorList>
            <person name="Zhong Y."/>
            <person name="Chen Y."/>
            <person name="Zheng D."/>
            <person name="Pang J."/>
            <person name="Liu Y."/>
            <person name="Luo S."/>
            <person name="Meng S."/>
            <person name="Qian L."/>
            <person name="Wei D."/>
            <person name="Dai S."/>
            <person name="Zhou R."/>
        </authorList>
    </citation>
    <scope>NUCLEOTIDE SEQUENCE [LARGE SCALE GENOMIC DNA]</scope>
    <source>
        <strain evidence="1">BV-YZ2020</strain>
    </source>
</reference>
<comment type="caution">
    <text evidence="1">The sequence shown here is derived from an EMBL/GenBank/DDBJ whole genome shotgun (WGS) entry which is preliminary data.</text>
</comment>
<keyword evidence="2" id="KW-1185">Reference proteome</keyword>
<evidence type="ECO:0000313" key="1">
    <source>
        <dbReference type="EMBL" id="KAI4313234.1"/>
    </source>
</evidence>